<evidence type="ECO:0000313" key="2">
    <source>
        <dbReference type="Proteomes" id="UP000000314"/>
    </source>
</evidence>
<dbReference type="Gene3D" id="3.90.550.10">
    <property type="entry name" value="Spore Coat Polysaccharide Biosynthesis Protein SpsA, Chain A"/>
    <property type="match status" value="1"/>
</dbReference>
<dbReference type="Pfam" id="PF01501">
    <property type="entry name" value="Glyco_transf_8"/>
    <property type="match status" value="1"/>
</dbReference>
<dbReference type="AlphaFoldDB" id="C4R3Y2"/>
<dbReference type="CDD" id="cd02537">
    <property type="entry name" value="GT8_Glycogenin"/>
    <property type="match status" value="1"/>
</dbReference>
<dbReference type="CAZy" id="GT8">
    <property type="family name" value="Glycosyltransferase Family 8"/>
</dbReference>
<dbReference type="RefSeq" id="XP_002492447.1">
    <property type="nucleotide sequence ID" value="XM_002492402.1"/>
</dbReference>
<dbReference type="OrthoDB" id="2014201at2759"/>
<dbReference type="EMBL" id="FN392321">
    <property type="protein sequence ID" value="CAY70253.1"/>
    <property type="molecule type" value="Genomic_DNA"/>
</dbReference>
<dbReference type="Proteomes" id="UP000000314">
    <property type="component" value="Chromosome 3"/>
</dbReference>
<dbReference type="GO" id="GO:0016757">
    <property type="term" value="F:glycosyltransferase activity"/>
    <property type="evidence" value="ECO:0007669"/>
    <property type="project" value="InterPro"/>
</dbReference>
<accession>C4R3Y2</accession>
<dbReference type="GeneID" id="8200201"/>
<dbReference type="SUPFAM" id="SSF53448">
    <property type="entry name" value="Nucleotide-diphospho-sugar transferases"/>
    <property type="match status" value="1"/>
</dbReference>
<keyword evidence="2" id="KW-1185">Reference proteome</keyword>
<dbReference type="InterPro" id="IPR050587">
    <property type="entry name" value="GNT1/Glycosyltrans_8"/>
</dbReference>
<proteinExistence type="predicted"/>
<evidence type="ECO:0000313" key="1">
    <source>
        <dbReference type="EMBL" id="CAY70253.1"/>
    </source>
</evidence>
<dbReference type="eggNOG" id="KOG1950">
    <property type="taxonomic scope" value="Eukaryota"/>
</dbReference>
<reference evidence="1 2" key="1">
    <citation type="journal article" date="2009" name="Nat. Biotechnol.">
        <title>Genome sequence of the recombinant protein production host Pichia pastoris.</title>
        <authorList>
            <person name="De Schutter K."/>
            <person name="Lin Y.C."/>
            <person name="Tiels P."/>
            <person name="Van Hecke A."/>
            <person name="Glinka S."/>
            <person name="Weber-Lehmann J."/>
            <person name="Rouze P."/>
            <person name="Van de Peer Y."/>
            <person name="Callewaert N."/>
        </authorList>
    </citation>
    <scope>NUCLEOTIDE SEQUENCE [LARGE SCALE GENOMIC DNA]</scope>
    <source>
        <strain evidence="2">GS115 / ATCC 20864</strain>
    </source>
</reference>
<organism evidence="1 2">
    <name type="scientific">Komagataella phaffii (strain GS115 / ATCC 20864)</name>
    <name type="common">Yeast</name>
    <name type="synonym">Pichia pastoris</name>
    <dbReference type="NCBI Taxonomy" id="644223"/>
    <lineage>
        <taxon>Eukaryota</taxon>
        <taxon>Fungi</taxon>
        <taxon>Dikarya</taxon>
        <taxon>Ascomycota</taxon>
        <taxon>Saccharomycotina</taxon>
        <taxon>Pichiomycetes</taxon>
        <taxon>Pichiales</taxon>
        <taxon>Pichiaceae</taxon>
        <taxon>Komagataella</taxon>
    </lineage>
</organism>
<evidence type="ECO:0008006" key="3">
    <source>
        <dbReference type="Google" id="ProtNLM"/>
    </source>
</evidence>
<dbReference type="InParanoid" id="C4R3Y2"/>
<dbReference type="InterPro" id="IPR002495">
    <property type="entry name" value="Glyco_trans_8"/>
</dbReference>
<dbReference type="PANTHER" id="PTHR11183">
    <property type="entry name" value="GLYCOGENIN SUBFAMILY MEMBER"/>
    <property type="match status" value="1"/>
</dbReference>
<dbReference type="HOGENOM" id="CLU_049943_0_0_1"/>
<name>C4R3Y2_KOMPG</name>
<dbReference type="KEGG" id="ppa:PAS_chr3_0231"/>
<dbReference type="OMA" id="WRRTDQT"/>
<gene>
    <name evidence="1" type="ordered locus">PAS_chr3_0231</name>
</gene>
<dbReference type="InterPro" id="IPR029044">
    <property type="entry name" value="Nucleotide-diphossugar_trans"/>
</dbReference>
<protein>
    <recommendedName>
        <fullName evidence="3">Glycosyltransferase family 8 protein</fullName>
    </recommendedName>
</protein>
<sequence>MTIKKDSNVANSPRVWTTLITNTAYLPGLLNLDYSLKKVGSKYPLVALYTDTFGPEGHAELDARNIPKLRIEYLLPLESKDYSNDTRFYDCWTKLQPFSLVQFERVVQIDSDMLVVQNMDELMELDLGNYDFAATHACVCNPYKKPHYPSDWIATNCAYSSGNHQQRAKISPHLLEFAEEYNLVGPPATLSLGTCNGGLQVVNPSKERYEKIISALSAPEKTSNYEFADQSLLSDVFRGNWLPLSYKYNALKTLATFHSDLWKPEEVKNIHYIITPKPWDVTSNDEKFQDDTGTFVHWWKINEQRLEAERQVDTTNQS</sequence>
<dbReference type="STRING" id="644223.C4R3Y2"/>